<keyword evidence="7" id="KW-0234">DNA repair</keyword>
<keyword evidence="2" id="KW-0227">DNA damage</keyword>
<dbReference type="GO" id="GO:0003677">
    <property type="term" value="F:DNA binding"/>
    <property type="evidence" value="ECO:0007669"/>
    <property type="project" value="UniProtKB-KW"/>
</dbReference>
<keyword evidence="13" id="KW-1185">Reference proteome</keyword>
<evidence type="ECO:0000256" key="3">
    <source>
        <dbReference type="ARBA" id="ARBA00022801"/>
    </source>
</evidence>
<dbReference type="PANTHER" id="PTHR47962">
    <property type="entry name" value="ATP-DEPENDENT HELICASE LHR-RELATED-RELATED"/>
    <property type="match status" value="1"/>
</dbReference>
<keyword evidence="1" id="KW-0547">Nucleotide-binding</keyword>
<dbReference type="RefSeq" id="WP_345418386.1">
    <property type="nucleotide sequence ID" value="NZ_AP031496.1"/>
</dbReference>
<dbReference type="Pfam" id="PF00270">
    <property type="entry name" value="DEAD"/>
    <property type="match status" value="1"/>
</dbReference>
<evidence type="ECO:0000256" key="8">
    <source>
        <dbReference type="ARBA" id="ARBA00023235"/>
    </source>
</evidence>
<dbReference type="InterPro" id="IPR045628">
    <property type="entry name" value="Lhr_WH_dom"/>
</dbReference>
<dbReference type="Pfam" id="PF08494">
    <property type="entry name" value="DEAD_assoc"/>
    <property type="match status" value="1"/>
</dbReference>
<keyword evidence="6" id="KW-0238">DNA-binding</keyword>
<dbReference type="Pfam" id="PF00271">
    <property type="entry name" value="Helicase_C"/>
    <property type="match status" value="1"/>
</dbReference>
<dbReference type="EMBL" id="BAABLX010000007">
    <property type="protein sequence ID" value="GAA4935520.1"/>
    <property type="molecule type" value="Genomic_DNA"/>
</dbReference>
<keyword evidence="5" id="KW-0067">ATP-binding</keyword>
<protein>
    <submittedName>
        <fullName evidence="12">Ligase-associated DNA damage response DEXH box helicase</fullName>
    </submittedName>
</protein>
<keyword evidence="3" id="KW-0378">Hydrolase</keyword>
<dbReference type="GO" id="GO:0006281">
    <property type="term" value="P:DNA repair"/>
    <property type="evidence" value="ECO:0007669"/>
    <property type="project" value="UniProtKB-KW"/>
</dbReference>
<comment type="caution">
    <text evidence="12">The sequence shown here is derived from an EMBL/GenBank/DDBJ whole genome shotgun (WGS) entry which is preliminary data.</text>
</comment>
<evidence type="ECO:0000313" key="13">
    <source>
        <dbReference type="Proteomes" id="UP001409585"/>
    </source>
</evidence>
<evidence type="ECO:0000259" key="10">
    <source>
        <dbReference type="PROSITE" id="PS51192"/>
    </source>
</evidence>
<evidence type="ECO:0000256" key="5">
    <source>
        <dbReference type="ARBA" id="ARBA00022840"/>
    </source>
</evidence>
<dbReference type="InterPro" id="IPR013701">
    <property type="entry name" value="Lhr-like_DEAD/DEAH_assoc"/>
</dbReference>
<dbReference type="PIRSF" id="PIRSF037307">
    <property type="entry name" value="Lhr-like_helic_prd"/>
    <property type="match status" value="1"/>
</dbReference>
<evidence type="ECO:0000256" key="2">
    <source>
        <dbReference type="ARBA" id="ARBA00022763"/>
    </source>
</evidence>
<dbReference type="InterPro" id="IPR027417">
    <property type="entry name" value="P-loop_NTPase"/>
</dbReference>
<dbReference type="Pfam" id="PF19306">
    <property type="entry name" value="WHD_Lhr"/>
    <property type="match status" value="1"/>
</dbReference>
<comment type="similarity">
    <text evidence="9">Belongs to the Lhr helicase family. Lhr-Core subfamily.</text>
</comment>
<name>A0AAV3TZV7_9ALTE</name>
<dbReference type="InterPro" id="IPR011545">
    <property type="entry name" value="DEAD/DEAH_box_helicase_dom"/>
</dbReference>
<dbReference type="InterPro" id="IPR001650">
    <property type="entry name" value="Helicase_C-like"/>
</dbReference>
<dbReference type="AlphaFoldDB" id="A0AAV3TZV7"/>
<evidence type="ECO:0000256" key="6">
    <source>
        <dbReference type="ARBA" id="ARBA00023125"/>
    </source>
</evidence>
<dbReference type="InterPro" id="IPR014001">
    <property type="entry name" value="Helicase_ATP-bd"/>
</dbReference>
<dbReference type="Proteomes" id="UP001409585">
    <property type="component" value="Unassembled WGS sequence"/>
</dbReference>
<evidence type="ECO:0000256" key="1">
    <source>
        <dbReference type="ARBA" id="ARBA00022741"/>
    </source>
</evidence>
<accession>A0AAV3TZV7</accession>
<dbReference type="SMART" id="SM00490">
    <property type="entry name" value="HELICc"/>
    <property type="match status" value="1"/>
</dbReference>
<evidence type="ECO:0000256" key="4">
    <source>
        <dbReference type="ARBA" id="ARBA00022806"/>
    </source>
</evidence>
<dbReference type="InterPro" id="IPR026362">
    <property type="entry name" value="DEXH_lig_assoc"/>
</dbReference>
<proteinExistence type="inferred from homology"/>
<feature type="domain" description="Helicase ATP-binding" evidence="10">
    <location>
        <begin position="41"/>
        <end position="223"/>
    </location>
</feature>
<dbReference type="SMART" id="SM00487">
    <property type="entry name" value="DEXDc"/>
    <property type="match status" value="1"/>
</dbReference>
<keyword evidence="8" id="KW-0413">Isomerase</keyword>
<dbReference type="GO" id="GO:0005524">
    <property type="term" value="F:ATP binding"/>
    <property type="evidence" value="ECO:0007669"/>
    <property type="project" value="UniProtKB-KW"/>
</dbReference>
<dbReference type="GO" id="GO:0016887">
    <property type="term" value="F:ATP hydrolysis activity"/>
    <property type="evidence" value="ECO:0007669"/>
    <property type="project" value="TreeGrafter"/>
</dbReference>
<keyword evidence="12" id="KW-0436">Ligase</keyword>
<feature type="domain" description="Helicase C-terminal" evidence="11">
    <location>
        <begin position="263"/>
        <end position="410"/>
    </location>
</feature>
<dbReference type="NCBIfam" id="TIGR04121">
    <property type="entry name" value="DEXH_lig_assoc"/>
    <property type="match status" value="1"/>
</dbReference>
<evidence type="ECO:0000256" key="7">
    <source>
        <dbReference type="ARBA" id="ARBA00023204"/>
    </source>
</evidence>
<dbReference type="GO" id="GO:0004386">
    <property type="term" value="F:helicase activity"/>
    <property type="evidence" value="ECO:0007669"/>
    <property type="project" value="UniProtKB-KW"/>
</dbReference>
<sequence length="837" mass="93330">MTAKLNTNPIAKGQLGTPLQRIAQWFKRYGWQPWPYQKKAWQAFKKGQSGLIHVPTGAGKTYAALMGPLMQLMAQAPSKRQQGLKVLVITPLRSLSRDTEKAIQQPIQDMALPITVETRTGDTKQSVRRRQRLALPDILITTPESFSLLLSYANAQELFSQLNCVIVDEWHELVGSKRGLQLELNLSRVKQFNAGFQIWGMSATLADPQAAADVIVGISNNTGEGQPQATVIDAKIKRPINIQTLLPPNMETFPWAGHMGLRMLPSLVAALEINQSTLIFTNTRAQAERWFQEILAAKPEWAGLIALHHGSLDEKNRRFVEDALKSGLIKLVVCTSSLDLGVDFPLVEHVVQIGSPKGVARLMQRAGRAKHRVGETCNITCVPTNALQILEFTAVRHAVEHKKVEAKPSYNNAYDVLAQHIVTCAAGGGFTASDLYTAVTSAYSYQSLTRQQFDWVLELVEHGGSNLKAYPEYHKIEHNQGFYTVKTPRLERLHRMNIGTISSDSQMAVRFAKGKKLGYVEEGFVAKLKRGDRFVFAGRTLELFRVEDDAALVKLSKAKPNVVAKWSGSRMPISESLGAAMRETLNFDSKNTQAKAEFKALAPVFHAQKALSSVPTNNQLLVETCKTREGYHCFLFPFEGRIVHEGLAPLLALRIAKNARTSLSLSVDDYGIELLSKHPFDFEVQFSQELASKALFSQNNLLPDILESINLSNLAKRQFRDIARIAGLTQQNFPGKRHSARQLQTSASLLYDVFQRYDPNNLLVSQAHQETLEQFFELARLARCLTRLGSQQLIINHTERPTPFAFPLIAERVTSTLSNESAAEILKKLATQWDIPA</sequence>
<dbReference type="InterPro" id="IPR052511">
    <property type="entry name" value="ATP-dep_Helicase"/>
</dbReference>
<keyword evidence="4" id="KW-0347">Helicase</keyword>
<dbReference type="SUPFAM" id="SSF52540">
    <property type="entry name" value="P-loop containing nucleoside triphosphate hydrolases"/>
    <property type="match status" value="1"/>
</dbReference>
<reference evidence="13" key="1">
    <citation type="journal article" date="2019" name="Int. J. Syst. Evol. Microbiol.">
        <title>The Global Catalogue of Microorganisms (GCM) 10K type strain sequencing project: providing services to taxonomists for standard genome sequencing and annotation.</title>
        <authorList>
            <consortium name="The Broad Institute Genomics Platform"/>
            <consortium name="The Broad Institute Genome Sequencing Center for Infectious Disease"/>
            <person name="Wu L."/>
            <person name="Ma J."/>
        </authorList>
    </citation>
    <scope>NUCLEOTIDE SEQUENCE [LARGE SCALE GENOMIC DNA]</scope>
    <source>
        <strain evidence="13">JCM 19134</strain>
    </source>
</reference>
<evidence type="ECO:0000256" key="9">
    <source>
        <dbReference type="ARBA" id="ARBA00093467"/>
    </source>
</evidence>
<dbReference type="PANTHER" id="PTHR47962:SF3">
    <property type="entry name" value="LARGE ATP-DEPENDENT HELICASE-RELATED PROTEIN"/>
    <property type="match status" value="1"/>
</dbReference>
<gene>
    <name evidence="12" type="ORF">GCM10025791_11310</name>
</gene>
<evidence type="ECO:0000259" key="11">
    <source>
        <dbReference type="PROSITE" id="PS51194"/>
    </source>
</evidence>
<dbReference type="PROSITE" id="PS51192">
    <property type="entry name" value="HELICASE_ATP_BIND_1"/>
    <property type="match status" value="1"/>
</dbReference>
<organism evidence="12 13">
    <name type="scientific">Halioxenophilus aromaticivorans</name>
    <dbReference type="NCBI Taxonomy" id="1306992"/>
    <lineage>
        <taxon>Bacteria</taxon>
        <taxon>Pseudomonadati</taxon>
        <taxon>Pseudomonadota</taxon>
        <taxon>Gammaproteobacteria</taxon>
        <taxon>Alteromonadales</taxon>
        <taxon>Alteromonadaceae</taxon>
        <taxon>Halioxenophilus</taxon>
    </lineage>
</organism>
<dbReference type="CDD" id="cd18796">
    <property type="entry name" value="SF2_C_LHR"/>
    <property type="match status" value="1"/>
</dbReference>
<dbReference type="PROSITE" id="PS51194">
    <property type="entry name" value="HELICASE_CTER"/>
    <property type="match status" value="1"/>
</dbReference>
<dbReference type="InterPro" id="IPR017170">
    <property type="entry name" value="Lhr-like"/>
</dbReference>
<evidence type="ECO:0000313" key="12">
    <source>
        <dbReference type="EMBL" id="GAA4935520.1"/>
    </source>
</evidence>
<dbReference type="GO" id="GO:0016874">
    <property type="term" value="F:ligase activity"/>
    <property type="evidence" value="ECO:0007669"/>
    <property type="project" value="UniProtKB-KW"/>
</dbReference>
<dbReference type="Gene3D" id="3.40.50.300">
    <property type="entry name" value="P-loop containing nucleotide triphosphate hydrolases"/>
    <property type="match status" value="2"/>
</dbReference>